<accession>A0ABU4NL40</accession>
<protein>
    <submittedName>
        <fullName evidence="1">Uncharacterized protein</fullName>
    </submittedName>
</protein>
<reference evidence="1 2" key="1">
    <citation type="journal article" date="2023" name="Microb. Genom.">
        <title>Mesoterricola silvestris gen. nov., sp. nov., Mesoterricola sediminis sp. nov., Geothrix oryzae sp. nov., Geothrix edaphica sp. nov., Geothrix rubra sp. nov., and Geothrix limicola sp. nov., six novel members of Acidobacteriota isolated from soils.</title>
        <authorList>
            <person name="Weisberg A.J."/>
            <person name="Pearce E."/>
            <person name="Kramer C.G."/>
            <person name="Chang J.H."/>
            <person name="Clarke C.R."/>
        </authorList>
    </citation>
    <scope>NUCLEOTIDE SEQUENCE [LARGE SCALE GENOMIC DNA]</scope>
    <source>
        <strain evidence="1 2">ID09-01A</strain>
    </source>
</reference>
<keyword evidence="2" id="KW-1185">Reference proteome</keyword>
<organism evidence="1 2">
    <name type="scientific">Streptomyces europaeiscabiei</name>
    <dbReference type="NCBI Taxonomy" id="146819"/>
    <lineage>
        <taxon>Bacteria</taxon>
        <taxon>Bacillati</taxon>
        <taxon>Actinomycetota</taxon>
        <taxon>Actinomycetes</taxon>
        <taxon>Kitasatosporales</taxon>
        <taxon>Streptomycetaceae</taxon>
        <taxon>Streptomyces</taxon>
    </lineage>
</organism>
<dbReference type="RefSeq" id="WP_319062710.1">
    <property type="nucleotide sequence ID" value="NZ_JARAYT010000009.1"/>
</dbReference>
<evidence type="ECO:0000313" key="2">
    <source>
        <dbReference type="Proteomes" id="UP001271274"/>
    </source>
</evidence>
<proteinExistence type="predicted"/>
<gene>
    <name evidence="1" type="ORF">PV662_24710</name>
</gene>
<evidence type="ECO:0000313" key="1">
    <source>
        <dbReference type="EMBL" id="MDX3702912.1"/>
    </source>
</evidence>
<dbReference type="EMBL" id="JARAYU010000008">
    <property type="protein sequence ID" value="MDX3702912.1"/>
    <property type="molecule type" value="Genomic_DNA"/>
</dbReference>
<comment type="caution">
    <text evidence="1">The sequence shown here is derived from an EMBL/GenBank/DDBJ whole genome shotgun (WGS) entry which is preliminary data.</text>
</comment>
<sequence length="173" mass="19587">MEYSQYYLCEWGSLPDPEEIPRIPRGNTLVGAGSGYLTIMSGTHSGYITLAIECRDNEPPQDFEAWESVVDVSHHREKGIMFLLLWAGDTLREAGNLAHKGPGWYRIRIYTRGRDQGRQLSAVPELPDHPVEDHLITIWPAPPKHEEVHKIEDQYGLKSWDPSRSAAPPVYPG</sequence>
<dbReference type="Proteomes" id="UP001271274">
    <property type="component" value="Unassembled WGS sequence"/>
</dbReference>
<name>A0ABU4NL40_9ACTN</name>